<dbReference type="Pfam" id="PF07899">
    <property type="entry name" value="Frigida"/>
    <property type="match status" value="1"/>
</dbReference>
<evidence type="ECO:0000256" key="4">
    <source>
        <dbReference type="ARBA" id="ARBA00023089"/>
    </source>
</evidence>
<comment type="similarity">
    <text evidence="1 5">Belongs to the Frigida family.</text>
</comment>
<keyword evidence="10" id="KW-1185">Reference proteome</keyword>
<evidence type="ECO:0000256" key="5">
    <source>
        <dbReference type="RuleBase" id="RU364012"/>
    </source>
</evidence>
<feature type="compositionally biased region" description="Basic and acidic residues" evidence="7">
    <location>
        <begin position="1"/>
        <end position="10"/>
    </location>
</feature>
<evidence type="ECO:0000256" key="3">
    <source>
        <dbReference type="ARBA" id="ARBA00022782"/>
    </source>
</evidence>
<dbReference type="AlphaFoldDB" id="A0A072VCH7"/>
<dbReference type="GO" id="GO:0009908">
    <property type="term" value="P:flower development"/>
    <property type="evidence" value="ECO:0007669"/>
    <property type="project" value="UniProtKB-KW"/>
</dbReference>
<feature type="region of interest" description="Disordered" evidence="7">
    <location>
        <begin position="1"/>
        <end position="46"/>
    </location>
</feature>
<accession>A0A072VCH7</accession>
<organism evidence="8 10">
    <name type="scientific">Medicago truncatula</name>
    <name type="common">Barrel medic</name>
    <name type="synonym">Medicago tribuloides</name>
    <dbReference type="NCBI Taxonomy" id="3880"/>
    <lineage>
        <taxon>Eukaryota</taxon>
        <taxon>Viridiplantae</taxon>
        <taxon>Streptophyta</taxon>
        <taxon>Embryophyta</taxon>
        <taxon>Tracheophyta</taxon>
        <taxon>Spermatophyta</taxon>
        <taxon>Magnoliopsida</taxon>
        <taxon>eudicotyledons</taxon>
        <taxon>Gunneridae</taxon>
        <taxon>Pentapetalae</taxon>
        <taxon>rosids</taxon>
        <taxon>fabids</taxon>
        <taxon>Fabales</taxon>
        <taxon>Fabaceae</taxon>
        <taxon>Papilionoideae</taxon>
        <taxon>50 kb inversion clade</taxon>
        <taxon>NPAAA clade</taxon>
        <taxon>Hologalegina</taxon>
        <taxon>IRL clade</taxon>
        <taxon>Trifolieae</taxon>
        <taxon>Medicago</taxon>
    </lineage>
</organism>
<dbReference type="EMBL" id="CM001218">
    <property type="protein sequence ID" value="KEH39296.1"/>
    <property type="molecule type" value="Genomic_DNA"/>
</dbReference>
<evidence type="ECO:0000256" key="1">
    <source>
        <dbReference type="ARBA" id="ARBA00008956"/>
    </source>
</evidence>
<feature type="region of interest" description="Disordered" evidence="7">
    <location>
        <begin position="91"/>
        <end position="116"/>
    </location>
</feature>
<name>A0A072VCH7_MEDTR</name>
<dbReference type="Proteomes" id="UP000002051">
    <property type="component" value="Chromosome 2"/>
</dbReference>
<proteinExistence type="inferred from homology"/>
<dbReference type="PANTHER" id="PTHR31791:SF37">
    <property type="entry name" value="A_TM021B04.7 PROTEIN"/>
    <property type="match status" value="1"/>
</dbReference>
<reference evidence="8 10" key="2">
    <citation type="journal article" date="2014" name="BMC Genomics">
        <title>An improved genome release (version Mt4.0) for the model legume Medicago truncatula.</title>
        <authorList>
            <person name="Tang H."/>
            <person name="Krishnakumar V."/>
            <person name="Bidwell S."/>
            <person name="Rosen B."/>
            <person name="Chan A."/>
            <person name="Zhou S."/>
            <person name="Gentzbittel L."/>
            <person name="Childs K.L."/>
            <person name="Yandell M."/>
            <person name="Gundlach H."/>
            <person name="Mayer K.F."/>
            <person name="Schwartz D.C."/>
            <person name="Town C.D."/>
        </authorList>
    </citation>
    <scope>GENOME REANNOTATION</scope>
    <source>
        <strain evidence="8">A17</strain>
        <strain evidence="9 10">cv. Jemalong A17</strain>
    </source>
</reference>
<protein>
    <recommendedName>
        <fullName evidence="5">FRIGIDA-like protein</fullName>
    </recommendedName>
</protein>
<evidence type="ECO:0000256" key="6">
    <source>
        <dbReference type="SAM" id="Coils"/>
    </source>
</evidence>
<reference evidence="8 10" key="1">
    <citation type="journal article" date="2011" name="Nature">
        <title>The Medicago genome provides insight into the evolution of rhizobial symbioses.</title>
        <authorList>
            <person name="Young N.D."/>
            <person name="Debelle F."/>
            <person name="Oldroyd G.E."/>
            <person name="Geurts R."/>
            <person name="Cannon S.B."/>
            <person name="Udvardi M.K."/>
            <person name="Benedito V.A."/>
            <person name="Mayer K.F."/>
            <person name="Gouzy J."/>
            <person name="Schoof H."/>
            <person name="Van de Peer Y."/>
            <person name="Proost S."/>
            <person name="Cook D.R."/>
            <person name="Meyers B.C."/>
            <person name="Spannagl M."/>
            <person name="Cheung F."/>
            <person name="De Mita S."/>
            <person name="Krishnakumar V."/>
            <person name="Gundlach H."/>
            <person name="Zhou S."/>
            <person name="Mudge J."/>
            <person name="Bharti A.K."/>
            <person name="Murray J.D."/>
            <person name="Naoumkina M.A."/>
            <person name="Rosen B."/>
            <person name="Silverstein K.A."/>
            <person name="Tang H."/>
            <person name="Rombauts S."/>
            <person name="Zhao P.X."/>
            <person name="Zhou P."/>
            <person name="Barbe V."/>
            <person name="Bardou P."/>
            <person name="Bechner M."/>
            <person name="Bellec A."/>
            <person name="Berger A."/>
            <person name="Berges H."/>
            <person name="Bidwell S."/>
            <person name="Bisseling T."/>
            <person name="Choisne N."/>
            <person name="Couloux A."/>
            <person name="Denny R."/>
            <person name="Deshpande S."/>
            <person name="Dai X."/>
            <person name="Doyle J.J."/>
            <person name="Dudez A.M."/>
            <person name="Farmer A.D."/>
            <person name="Fouteau S."/>
            <person name="Franken C."/>
            <person name="Gibelin C."/>
            <person name="Gish J."/>
            <person name="Goldstein S."/>
            <person name="Gonzalez A.J."/>
            <person name="Green P.J."/>
            <person name="Hallab A."/>
            <person name="Hartog M."/>
            <person name="Hua A."/>
            <person name="Humphray S.J."/>
            <person name="Jeong D.H."/>
            <person name="Jing Y."/>
            <person name="Jocker A."/>
            <person name="Kenton S.M."/>
            <person name="Kim D.J."/>
            <person name="Klee K."/>
            <person name="Lai H."/>
            <person name="Lang C."/>
            <person name="Lin S."/>
            <person name="Macmil S.L."/>
            <person name="Magdelenat G."/>
            <person name="Matthews L."/>
            <person name="McCorrison J."/>
            <person name="Monaghan E.L."/>
            <person name="Mun J.H."/>
            <person name="Najar F.Z."/>
            <person name="Nicholson C."/>
            <person name="Noirot C."/>
            <person name="O'Bleness M."/>
            <person name="Paule C.R."/>
            <person name="Poulain J."/>
            <person name="Prion F."/>
            <person name="Qin B."/>
            <person name="Qu C."/>
            <person name="Retzel E.F."/>
            <person name="Riddle C."/>
            <person name="Sallet E."/>
            <person name="Samain S."/>
            <person name="Samson N."/>
            <person name="Sanders I."/>
            <person name="Saurat O."/>
            <person name="Scarpelli C."/>
            <person name="Schiex T."/>
            <person name="Segurens B."/>
            <person name="Severin A.J."/>
            <person name="Sherrier D.J."/>
            <person name="Shi R."/>
            <person name="Sims S."/>
            <person name="Singer S.R."/>
            <person name="Sinharoy S."/>
            <person name="Sterck L."/>
            <person name="Viollet A."/>
            <person name="Wang B.B."/>
            <person name="Wang K."/>
            <person name="Wang M."/>
            <person name="Wang X."/>
            <person name="Warfsmann J."/>
            <person name="Weissenbach J."/>
            <person name="White D.D."/>
            <person name="White J.D."/>
            <person name="Wiley G.B."/>
            <person name="Wincker P."/>
            <person name="Xing Y."/>
            <person name="Yang L."/>
            <person name="Yao Z."/>
            <person name="Ying F."/>
            <person name="Zhai J."/>
            <person name="Zhou L."/>
            <person name="Zuber A."/>
            <person name="Denarie J."/>
            <person name="Dixon R.A."/>
            <person name="May G.D."/>
            <person name="Schwartz D.C."/>
            <person name="Rogers J."/>
            <person name="Quetier F."/>
            <person name="Town C.D."/>
            <person name="Roe B.A."/>
        </authorList>
    </citation>
    <scope>NUCLEOTIDE SEQUENCE [LARGE SCALE GENOMIC DNA]</scope>
    <source>
        <strain evidence="8">A17</strain>
        <strain evidence="9 10">cv. Jemalong A17</strain>
    </source>
</reference>
<dbReference type="KEGG" id="mtr:25487801"/>
<keyword evidence="2 5" id="KW-0217">Developmental protein</keyword>
<evidence type="ECO:0000313" key="9">
    <source>
        <dbReference type="EnsemblPlants" id="KEH39296"/>
    </source>
</evidence>
<reference evidence="9" key="3">
    <citation type="submission" date="2015-04" db="UniProtKB">
        <authorList>
            <consortium name="EnsemblPlants"/>
        </authorList>
    </citation>
    <scope>IDENTIFICATION</scope>
    <source>
        <strain evidence="9">cv. Jemalong A17</strain>
    </source>
</reference>
<keyword evidence="3 5" id="KW-0221">Differentiation</keyword>
<evidence type="ECO:0000313" key="8">
    <source>
        <dbReference type="EMBL" id="KEH39296.1"/>
    </source>
</evidence>
<dbReference type="HOGENOM" id="CLU_017941_1_0_1"/>
<dbReference type="GO" id="GO:0030154">
    <property type="term" value="P:cell differentiation"/>
    <property type="evidence" value="ECO:0007669"/>
    <property type="project" value="UniProtKB-KW"/>
</dbReference>
<evidence type="ECO:0000256" key="7">
    <source>
        <dbReference type="SAM" id="MobiDB-lite"/>
    </source>
</evidence>
<gene>
    <name evidence="9" type="primary">25487801</name>
    <name evidence="8" type="ordered locus">MTR_2g091370</name>
</gene>
<dbReference type="EnsemblPlants" id="KEH39296">
    <property type="protein sequence ID" value="KEH39296"/>
    <property type="gene ID" value="MTR_2g091370"/>
</dbReference>
<keyword evidence="4 5" id="KW-0287">Flowering</keyword>
<keyword evidence="6" id="KW-0175">Coiled coil</keyword>
<dbReference type="OrthoDB" id="47179at2759"/>
<sequence>MAFKGSDKSKFCGVGGGSDKRHTSSSEKSTWPSEVRNPVSYDDEDVPLSQRLSRMLSSGTWSTDRDVTLKKRHNTALMSLPVKRPLFDNRSSLNTSVKKSKVSPYVNQHKDKDDTPLSRRLAMPVGKSDYKSLSSLKKELALVEKSFHECKKKRHEEEERLQSIKRDIEERSKELGNIKKEMSFVEITNESHKKMQEKIEECVKDFAAKQAQLCLMDDLIGERKQELKTKETELRPVMDNGDKVCEGKEQELKALSQKIAQCSVELKAKEKECDTMKKLIDEQAERLELERIKLLRIMQLSKNDPRAQVKDFESMKKQFDAQVKELELKEKRYIERAVELESKEKLFEGRVKKLKSKKKQLKSQVKEFEPMLEKFHGQIKELEYEKQHFDSRVKELESNERQLERRARQLVLKEEQLKGLVKEFDSKEEQFKDQVKDLKSKQNQLDVQVKELESEKEQFKGQLKEFQTKEKLLEDRVKEFESKEEEFKARMQNLKGFVSQMEDFKSEEKQFEGRGKEPESKDKKFKAHVKELKPKEKQFDGRMKGFESMPCKFDGKLKRPELREKKYDALIEPELGNQLSPVIDERSLMLLSSEQTDELELFDDDILGYLQGSSDPSKVVLDIIQNPIIKKCKIGDDAAIIDDSHILLLEELRKISPDIRPHVKEEAMKLALDMKANISQNTENSVAVLGFLLLLSIYGLVPSFDEDEVLKLFGLVSQHNIVVELFGAMGFADKISGFVKNLIKQRQYDEAVRFSRVYNFSDNNQLVDLFEEHVQNLKLISESICKETNSIEIKDKARDQEVASLKAVLQCIIDNNLEFKDLLNKIDNRILELQRGKECFYWKQRVLSS</sequence>
<evidence type="ECO:0000256" key="2">
    <source>
        <dbReference type="ARBA" id="ARBA00022473"/>
    </source>
</evidence>
<evidence type="ECO:0000313" key="10">
    <source>
        <dbReference type="Proteomes" id="UP000002051"/>
    </source>
</evidence>
<dbReference type="PANTHER" id="PTHR31791">
    <property type="entry name" value="FRIGIDA-LIKE PROTEIN 3-RELATED"/>
    <property type="match status" value="1"/>
</dbReference>
<feature type="coiled-coil region" evidence="6">
    <location>
        <begin position="147"/>
        <end position="181"/>
    </location>
</feature>
<feature type="coiled-coil region" evidence="6">
    <location>
        <begin position="245"/>
        <end position="490"/>
    </location>
</feature>
<dbReference type="InterPro" id="IPR012474">
    <property type="entry name" value="Frigida"/>
</dbReference>